<gene>
    <name evidence="1" type="ORF">SAMN06295910_2286</name>
</gene>
<dbReference type="EMBL" id="LT840185">
    <property type="protein sequence ID" value="SMF74887.1"/>
    <property type="molecule type" value="Genomic_DNA"/>
</dbReference>
<proteinExistence type="predicted"/>
<sequence>MESNRLYYARRAQQEQRAAQRAITPQARAWHHQLAEDFAKRAQDFAGITAEAV</sequence>
<accession>A0A1X7GUT8</accession>
<dbReference type="Proteomes" id="UP000192934">
    <property type="component" value="Chromosome I"/>
</dbReference>
<evidence type="ECO:0000313" key="2">
    <source>
        <dbReference type="Proteomes" id="UP000192934"/>
    </source>
</evidence>
<reference evidence="2" key="1">
    <citation type="submission" date="2017-04" db="EMBL/GenBank/DDBJ databases">
        <authorList>
            <person name="Varghese N."/>
            <person name="Submissions S."/>
        </authorList>
    </citation>
    <scope>NUCLEOTIDE SEQUENCE [LARGE SCALE GENOMIC DNA]</scope>
    <source>
        <strain evidence="2">Dd16</strain>
    </source>
</reference>
<dbReference type="AlphaFoldDB" id="A0A1X7GUT8"/>
<keyword evidence="2" id="KW-1185">Reference proteome</keyword>
<evidence type="ECO:0000313" key="1">
    <source>
        <dbReference type="EMBL" id="SMF74887.1"/>
    </source>
</evidence>
<organism evidence="1 2">
    <name type="scientific">Allosphingosinicella indica</name>
    <dbReference type="NCBI Taxonomy" id="941907"/>
    <lineage>
        <taxon>Bacteria</taxon>
        <taxon>Pseudomonadati</taxon>
        <taxon>Pseudomonadota</taxon>
        <taxon>Alphaproteobacteria</taxon>
        <taxon>Sphingomonadales</taxon>
        <taxon>Sphingomonadaceae</taxon>
        <taxon>Allosphingosinicella</taxon>
    </lineage>
</organism>
<dbReference type="RefSeq" id="WP_157123810.1">
    <property type="nucleotide sequence ID" value="NZ_LT840185.1"/>
</dbReference>
<dbReference type="OrthoDB" id="9972006at2"/>
<name>A0A1X7GUT8_9SPHN</name>
<protein>
    <submittedName>
        <fullName evidence="1">Uncharacterized protein</fullName>
    </submittedName>
</protein>